<comment type="subcellular location">
    <subcellularLocation>
        <location evidence="1">Membrane</location>
        <topology evidence="1">Multi-pass membrane protein</topology>
    </subcellularLocation>
</comment>
<feature type="transmembrane region" description="Helical" evidence="6">
    <location>
        <begin position="124"/>
        <end position="144"/>
    </location>
</feature>
<feature type="transmembrane region" description="Helical" evidence="6">
    <location>
        <begin position="96"/>
        <end position="117"/>
    </location>
</feature>
<protein>
    <submittedName>
        <fullName evidence="7">Uncharacterized protein</fullName>
    </submittedName>
</protein>
<sequence length="179" mass="20557">MVWFIMLYLWSVPITLVEYTMGRFTRCSILGSVCKFLGTKAFWLGGWYAAVVMFVSAYYCVVVGWCVYYTFLFVVVELPSDENEGLAAFNHLVRETYWPVIIHVLCAGVCGICLYGGIRRIEKVNLVLVPLLLSVLLFTLAWSLTREYAEVGIQFLFTPAWCKCSQFEEWFCLCIVKSL</sequence>
<dbReference type="PANTHER" id="PTHR42948:SF1">
    <property type="entry name" value="TRANSPORTER"/>
    <property type="match status" value="1"/>
</dbReference>
<name>A0A5J4N4J3_9TREM</name>
<dbReference type="Proteomes" id="UP000324629">
    <property type="component" value="Unassembled WGS sequence"/>
</dbReference>
<evidence type="ECO:0000256" key="1">
    <source>
        <dbReference type="ARBA" id="ARBA00004141"/>
    </source>
</evidence>
<dbReference type="EMBL" id="QNGE01012315">
    <property type="protein sequence ID" value="KAA3670239.1"/>
    <property type="molecule type" value="Genomic_DNA"/>
</dbReference>
<dbReference type="InterPro" id="IPR000175">
    <property type="entry name" value="Na/ntran_symport"/>
</dbReference>
<keyword evidence="8" id="KW-1185">Reference proteome</keyword>
<keyword evidence="2" id="KW-0813">Transport</keyword>
<dbReference type="AlphaFoldDB" id="A0A5J4N4J3"/>
<dbReference type="SUPFAM" id="SSF161070">
    <property type="entry name" value="SNF-like"/>
    <property type="match status" value="1"/>
</dbReference>
<gene>
    <name evidence="7" type="ORF">DEA37_0011729</name>
</gene>
<feature type="transmembrane region" description="Helical" evidence="6">
    <location>
        <begin position="6"/>
        <end position="25"/>
    </location>
</feature>
<proteinExistence type="predicted"/>
<evidence type="ECO:0000313" key="8">
    <source>
        <dbReference type="Proteomes" id="UP000324629"/>
    </source>
</evidence>
<keyword evidence="5 6" id="KW-0472">Membrane</keyword>
<evidence type="ECO:0000256" key="3">
    <source>
        <dbReference type="ARBA" id="ARBA00022692"/>
    </source>
</evidence>
<evidence type="ECO:0000256" key="6">
    <source>
        <dbReference type="SAM" id="Phobius"/>
    </source>
</evidence>
<dbReference type="InterPro" id="IPR037272">
    <property type="entry name" value="SNS_sf"/>
</dbReference>
<accession>A0A5J4N4J3</accession>
<dbReference type="GO" id="GO:0016020">
    <property type="term" value="C:membrane"/>
    <property type="evidence" value="ECO:0007669"/>
    <property type="project" value="UniProtKB-SubCell"/>
</dbReference>
<evidence type="ECO:0000256" key="4">
    <source>
        <dbReference type="ARBA" id="ARBA00022989"/>
    </source>
</evidence>
<keyword evidence="4 6" id="KW-1133">Transmembrane helix</keyword>
<comment type="caution">
    <text evidence="7">The sequence shown here is derived from an EMBL/GenBank/DDBJ whole genome shotgun (WGS) entry which is preliminary data.</text>
</comment>
<dbReference type="PANTHER" id="PTHR42948">
    <property type="entry name" value="TRANSPORTER"/>
    <property type="match status" value="1"/>
</dbReference>
<organism evidence="7 8">
    <name type="scientific">Paragonimus westermani</name>
    <dbReference type="NCBI Taxonomy" id="34504"/>
    <lineage>
        <taxon>Eukaryota</taxon>
        <taxon>Metazoa</taxon>
        <taxon>Spiralia</taxon>
        <taxon>Lophotrochozoa</taxon>
        <taxon>Platyhelminthes</taxon>
        <taxon>Trematoda</taxon>
        <taxon>Digenea</taxon>
        <taxon>Plagiorchiida</taxon>
        <taxon>Troglotremata</taxon>
        <taxon>Troglotrematidae</taxon>
        <taxon>Paragonimus</taxon>
    </lineage>
</organism>
<evidence type="ECO:0000256" key="5">
    <source>
        <dbReference type="ARBA" id="ARBA00023136"/>
    </source>
</evidence>
<dbReference type="PROSITE" id="PS50267">
    <property type="entry name" value="NA_NEUROTRAN_SYMP_3"/>
    <property type="match status" value="1"/>
</dbReference>
<keyword evidence="3 6" id="KW-0812">Transmembrane</keyword>
<reference evidence="7 8" key="1">
    <citation type="journal article" date="2019" name="Gigascience">
        <title>Whole-genome sequence of the oriental lung fluke Paragonimus westermani.</title>
        <authorList>
            <person name="Oey H."/>
            <person name="Zakrzewski M."/>
            <person name="Narain K."/>
            <person name="Devi K.R."/>
            <person name="Agatsuma T."/>
            <person name="Nawaratna S."/>
            <person name="Gobert G.N."/>
            <person name="Jones M.K."/>
            <person name="Ragan M.A."/>
            <person name="McManus D.P."/>
            <person name="Krause L."/>
        </authorList>
    </citation>
    <scope>NUCLEOTIDE SEQUENCE [LARGE SCALE GENOMIC DNA]</scope>
    <source>
        <strain evidence="7 8">IND2009</strain>
    </source>
</reference>
<feature type="transmembrane region" description="Helical" evidence="6">
    <location>
        <begin position="46"/>
        <end position="76"/>
    </location>
</feature>
<evidence type="ECO:0000313" key="7">
    <source>
        <dbReference type="EMBL" id="KAA3670239.1"/>
    </source>
</evidence>
<evidence type="ECO:0000256" key="2">
    <source>
        <dbReference type="ARBA" id="ARBA00022448"/>
    </source>
</evidence>